<dbReference type="CDD" id="cd00146">
    <property type="entry name" value="PKD"/>
    <property type="match status" value="1"/>
</dbReference>
<reference evidence="3 4" key="1">
    <citation type="submission" date="2016-11" db="EMBL/GenBank/DDBJ databases">
        <authorList>
            <person name="Jaros S."/>
            <person name="Januszkiewicz K."/>
            <person name="Wedrychowicz H."/>
        </authorList>
    </citation>
    <scope>NUCLEOTIDE SEQUENCE [LARGE SCALE GENOMIC DNA]</scope>
    <source>
        <strain evidence="3 4">DSM 19022</strain>
    </source>
</reference>
<proteinExistence type="predicted"/>
<dbReference type="Pfam" id="PF18911">
    <property type="entry name" value="PKD_4"/>
    <property type="match status" value="1"/>
</dbReference>
<feature type="transmembrane region" description="Helical" evidence="1">
    <location>
        <begin position="252"/>
        <end position="270"/>
    </location>
</feature>
<gene>
    <name evidence="3" type="ORF">SAMN02745176_00555</name>
</gene>
<evidence type="ECO:0000256" key="1">
    <source>
        <dbReference type="SAM" id="Phobius"/>
    </source>
</evidence>
<dbReference type="SMART" id="SM00089">
    <property type="entry name" value="PKD"/>
    <property type="match status" value="1"/>
</dbReference>
<dbReference type="AlphaFoldDB" id="A0A1M6BVQ9"/>
<keyword evidence="1" id="KW-1133">Transmembrane helix</keyword>
<dbReference type="Proteomes" id="UP000184442">
    <property type="component" value="Unassembled WGS sequence"/>
</dbReference>
<dbReference type="OrthoDB" id="1949232at2"/>
<organism evidence="3 4">
    <name type="scientific">Lutispora thermophila DSM 19022</name>
    <dbReference type="NCBI Taxonomy" id="1122184"/>
    <lineage>
        <taxon>Bacteria</taxon>
        <taxon>Bacillati</taxon>
        <taxon>Bacillota</taxon>
        <taxon>Clostridia</taxon>
        <taxon>Lutisporales</taxon>
        <taxon>Lutisporaceae</taxon>
        <taxon>Lutispora</taxon>
    </lineage>
</organism>
<dbReference type="InterPro" id="IPR022409">
    <property type="entry name" value="PKD/Chitinase_dom"/>
</dbReference>
<feature type="domain" description="PKD/Chitinase" evidence="2">
    <location>
        <begin position="297"/>
        <end position="381"/>
    </location>
</feature>
<dbReference type="InterPro" id="IPR000601">
    <property type="entry name" value="PKD_dom"/>
</dbReference>
<evidence type="ECO:0000259" key="2">
    <source>
        <dbReference type="SMART" id="SM00089"/>
    </source>
</evidence>
<name>A0A1M6BVQ9_9FIRM</name>
<dbReference type="SUPFAM" id="SSF49299">
    <property type="entry name" value="PKD domain"/>
    <property type="match status" value="1"/>
</dbReference>
<evidence type="ECO:0000313" key="3">
    <source>
        <dbReference type="EMBL" id="SHI52693.1"/>
    </source>
</evidence>
<dbReference type="RefSeq" id="WP_073024287.1">
    <property type="nucleotide sequence ID" value="NZ_FQZS01000004.1"/>
</dbReference>
<evidence type="ECO:0000313" key="4">
    <source>
        <dbReference type="Proteomes" id="UP000184442"/>
    </source>
</evidence>
<keyword evidence="1" id="KW-0472">Membrane</keyword>
<sequence length="402" mass="45877">MEQRIINDRYVILDTLFSDKYQSLYACQLAYSDIKDKFILNEFIDKDIIDIVKNNFYYSNDGLSKILMDSFEIDGVFYALFPFPNGTPMEEYLSKHNLTIADKMFITEQLLKRFMEIDKSIPLIQYILCDLNNLSVINGKYLNFSNLFCFDKDNLNIDFSQVSKRMGQIICCIFANTPQGDMEKDKDAIPPAIFPIISKAMAGSYNSTKEIYDDFKNTLLYTTFIEDASLDDQIRKNLIKAKKRYVVSWPRFIASMMILAALIGGAFWLFGKAIPSFISRGKDTEIVHKKVSNNPPVAEFSISINKVYSGDDVVFVDKSSDSDPEDSIAARLWTIEKDGTVIYNSDRETLNYTFDVPGNYKISLVVQDSKGAHSQPFIHNLKVLEKPDIPDDKPGDDSPNIK</sequence>
<protein>
    <recommendedName>
        <fullName evidence="2">PKD/Chitinase domain-containing protein</fullName>
    </recommendedName>
</protein>
<keyword evidence="4" id="KW-1185">Reference proteome</keyword>
<dbReference type="InterPro" id="IPR035986">
    <property type="entry name" value="PKD_dom_sf"/>
</dbReference>
<dbReference type="InterPro" id="IPR013783">
    <property type="entry name" value="Ig-like_fold"/>
</dbReference>
<keyword evidence="1" id="KW-0812">Transmembrane</keyword>
<accession>A0A1M6BVQ9</accession>
<dbReference type="EMBL" id="FQZS01000004">
    <property type="protein sequence ID" value="SHI52693.1"/>
    <property type="molecule type" value="Genomic_DNA"/>
</dbReference>
<dbReference type="Gene3D" id="2.60.40.10">
    <property type="entry name" value="Immunoglobulins"/>
    <property type="match status" value="1"/>
</dbReference>